<gene>
    <name evidence="2" type="ORF">ISN45_Aa07g009070</name>
</gene>
<dbReference type="Proteomes" id="UP000694240">
    <property type="component" value="Chromosome 12"/>
</dbReference>
<evidence type="ECO:0000313" key="3">
    <source>
        <dbReference type="Proteomes" id="UP000694240"/>
    </source>
</evidence>
<keyword evidence="1" id="KW-0175">Coiled coil</keyword>
<keyword evidence="3" id="KW-1185">Reference proteome</keyword>
<name>A0A8T1Y310_9BRAS</name>
<dbReference type="EMBL" id="JAEFBK010000012">
    <property type="protein sequence ID" value="KAG7540740.1"/>
    <property type="molecule type" value="Genomic_DNA"/>
</dbReference>
<evidence type="ECO:0000256" key="1">
    <source>
        <dbReference type="SAM" id="Coils"/>
    </source>
</evidence>
<reference evidence="2 3" key="1">
    <citation type="submission" date="2020-12" db="EMBL/GenBank/DDBJ databases">
        <title>Concerted genomic and epigenomic changes stabilize Arabidopsis allopolyploids.</title>
        <authorList>
            <person name="Chen Z."/>
        </authorList>
    </citation>
    <scope>NUCLEOTIDE SEQUENCE [LARGE SCALE GENOMIC DNA]</scope>
    <source>
        <strain evidence="2">Allo738</strain>
        <tissue evidence="2">Leaf</tissue>
    </source>
</reference>
<dbReference type="AlphaFoldDB" id="A0A8T1Y310"/>
<comment type="caution">
    <text evidence="2">The sequence shown here is derived from an EMBL/GenBank/DDBJ whole genome shotgun (WGS) entry which is preliminary data.</text>
</comment>
<dbReference type="EMBL" id="JAEFBK010000012">
    <property type="protein sequence ID" value="KAG7540741.1"/>
    <property type="molecule type" value="Genomic_DNA"/>
</dbReference>
<protein>
    <submittedName>
        <fullName evidence="2">Uncharacterized protein</fullName>
    </submittedName>
</protein>
<proteinExistence type="predicted"/>
<evidence type="ECO:0000313" key="2">
    <source>
        <dbReference type="EMBL" id="KAG7540741.1"/>
    </source>
</evidence>
<accession>A0A8T1Y310</accession>
<feature type="coiled-coil region" evidence="1">
    <location>
        <begin position="97"/>
        <end position="124"/>
    </location>
</feature>
<organism evidence="2 3">
    <name type="scientific">Arabidopsis thaliana x Arabidopsis arenosa</name>
    <dbReference type="NCBI Taxonomy" id="1240361"/>
    <lineage>
        <taxon>Eukaryota</taxon>
        <taxon>Viridiplantae</taxon>
        <taxon>Streptophyta</taxon>
        <taxon>Embryophyta</taxon>
        <taxon>Tracheophyta</taxon>
        <taxon>Spermatophyta</taxon>
        <taxon>Magnoliopsida</taxon>
        <taxon>eudicotyledons</taxon>
        <taxon>Gunneridae</taxon>
        <taxon>Pentapetalae</taxon>
        <taxon>rosids</taxon>
        <taxon>malvids</taxon>
        <taxon>Brassicales</taxon>
        <taxon>Brassicaceae</taxon>
        <taxon>Camelineae</taxon>
        <taxon>Arabidopsis</taxon>
    </lineage>
</organism>
<sequence length="129" mass="14474">MSKKMRGSIFGKVGRVASGHLRSRDCSSLIRKDAITKEEAEMSSVTGVFIQGCFVKGIIAYVGFYLGYSLYPRDPVKDSGGFQETYAYKLKIADDKNKSLQRDQALLNKRLTELEKTKAGLEEALRRKN</sequence>